<feature type="domain" description="MADF" evidence="1">
    <location>
        <begin position="70"/>
        <end position="151"/>
    </location>
</feature>
<evidence type="ECO:0000313" key="2">
    <source>
        <dbReference type="EMBL" id="CAI6359481.1"/>
    </source>
</evidence>
<dbReference type="SMART" id="SM00595">
    <property type="entry name" value="MADF"/>
    <property type="match status" value="1"/>
</dbReference>
<dbReference type="GO" id="GO:0006357">
    <property type="term" value="P:regulation of transcription by RNA polymerase II"/>
    <property type="evidence" value="ECO:0007669"/>
    <property type="project" value="TreeGrafter"/>
</dbReference>
<reference evidence="2 3" key="1">
    <citation type="submission" date="2023-01" db="EMBL/GenBank/DDBJ databases">
        <authorList>
            <person name="Whitehead M."/>
        </authorList>
    </citation>
    <scope>NUCLEOTIDE SEQUENCE [LARGE SCALE GENOMIC DNA]</scope>
</reference>
<dbReference type="PROSITE" id="PS51029">
    <property type="entry name" value="MADF"/>
    <property type="match status" value="1"/>
</dbReference>
<organism evidence="2 3">
    <name type="scientific">Macrosiphum euphorbiae</name>
    <name type="common">potato aphid</name>
    <dbReference type="NCBI Taxonomy" id="13131"/>
    <lineage>
        <taxon>Eukaryota</taxon>
        <taxon>Metazoa</taxon>
        <taxon>Ecdysozoa</taxon>
        <taxon>Arthropoda</taxon>
        <taxon>Hexapoda</taxon>
        <taxon>Insecta</taxon>
        <taxon>Pterygota</taxon>
        <taxon>Neoptera</taxon>
        <taxon>Paraneoptera</taxon>
        <taxon>Hemiptera</taxon>
        <taxon>Sternorrhyncha</taxon>
        <taxon>Aphidomorpha</taxon>
        <taxon>Aphidoidea</taxon>
        <taxon>Aphididae</taxon>
        <taxon>Macrosiphini</taxon>
        <taxon>Macrosiphum</taxon>
    </lineage>
</organism>
<accession>A0AAV0WV48</accession>
<evidence type="ECO:0000259" key="1">
    <source>
        <dbReference type="PROSITE" id="PS51029"/>
    </source>
</evidence>
<dbReference type="InterPro" id="IPR039353">
    <property type="entry name" value="TF_Adf1"/>
</dbReference>
<dbReference type="Proteomes" id="UP001160148">
    <property type="component" value="Unassembled WGS sequence"/>
</dbReference>
<gene>
    <name evidence="2" type="ORF">MEUPH1_LOCUS14887</name>
</gene>
<dbReference type="PANTHER" id="PTHR12243:SF67">
    <property type="entry name" value="COREPRESSOR OF PANGOLIN, ISOFORM A-RELATED"/>
    <property type="match status" value="1"/>
</dbReference>
<dbReference type="GO" id="GO:0005634">
    <property type="term" value="C:nucleus"/>
    <property type="evidence" value="ECO:0007669"/>
    <property type="project" value="TreeGrafter"/>
</dbReference>
<comment type="caution">
    <text evidence="2">The sequence shown here is derived from an EMBL/GenBank/DDBJ whole genome shotgun (WGS) entry which is preliminary data.</text>
</comment>
<dbReference type="AlphaFoldDB" id="A0AAV0WV48"/>
<dbReference type="GO" id="GO:0005667">
    <property type="term" value="C:transcription regulator complex"/>
    <property type="evidence" value="ECO:0007669"/>
    <property type="project" value="TreeGrafter"/>
</dbReference>
<dbReference type="Pfam" id="PF10545">
    <property type="entry name" value="MADF_DNA_bdg"/>
    <property type="match status" value="1"/>
</dbReference>
<proteinExistence type="predicted"/>
<dbReference type="InterPro" id="IPR006578">
    <property type="entry name" value="MADF-dom"/>
</dbReference>
<name>A0AAV0WV48_9HEMI</name>
<evidence type="ECO:0000313" key="3">
    <source>
        <dbReference type="Proteomes" id="UP001160148"/>
    </source>
</evidence>
<keyword evidence="3" id="KW-1185">Reference proteome</keyword>
<protein>
    <recommendedName>
        <fullName evidence="1">MADF domain-containing protein</fullName>
    </recommendedName>
</protein>
<dbReference type="EMBL" id="CARXXK010000002">
    <property type="protein sequence ID" value="CAI6359481.1"/>
    <property type="molecule type" value="Genomic_DNA"/>
</dbReference>
<dbReference type="PANTHER" id="PTHR12243">
    <property type="entry name" value="MADF DOMAIN TRANSCRIPTION FACTOR"/>
    <property type="match status" value="1"/>
</dbReference>
<sequence length="151" mass="17601">MSVVVKTCSKCQRLYLPHFVHDCNVLDTSLVPSTSQSPDRVRTAIKPQHIRPKTTEIDGDTVRNEALYSSIIGAVLKHPALWDHRLPLKDRTEIKKRKLWELVHLECEGNYDVTSIMNKWKYLRDRYAREKKSYKRPSGSGSTPLKVWEHF</sequence>